<proteinExistence type="predicted"/>
<evidence type="ECO:0000256" key="1">
    <source>
        <dbReference type="SAM" id="MobiDB-lite"/>
    </source>
</evidence>
<feature type="region of interest" description="Disordered" evidence="1">
    <location>
        <begin position="67"/>
        <end position="91"/>
    </location>
</feature>
<gene>
    <name evidence="2" type="ORF">GCM10010503_52330</name>
</gene>
<evidence type="ECO:0000313" key="3">
    <source>
        <dbReference type="Proteomes" id="UP000620224"/>
    </source>
</evidence>
<accession>A0A918JAL8</accession>
<organism evidence="2 3">
    <name type="scientific">Streptomyces lucensis JCM 4490</name>
    <dbReference type="NCBI Taxonomy" id="1306176"/>
    <lineage>
        <taxon>Bacteria</taxon>
        <taxon>Bacillati</taxon>
        <taxon>Actinomycetota</taxon>
        <taxon>Actinomycetes</taxon>
        <taxon>Kitasatosporales</taxon>
        <taxon>Streptomycetaceae</taxon>
        <taxon>Streptomyces</taxon>
    </lineage>
</organism>
<dbReference type="Proteomes" id="UP000620224">
    <property type="component" value="Unassembled WGS sequence"/>
</dbReference>
<reference evidence="2" key="2">
    <citation type="submission" date="2020-09" db="EMBL/GenBank/DDBJ databases">
        <authorList>
            <person name="Sun Q."/>
            <person name="Ohkuma M."/>
        </authorList>
    </citation>
    <scope>NUCLEOTIDE SEQUENCE</scope>
    <source>
        <strain evidence="2">JCM 4490</strain>
    </source>
</reference>
<dbReference type="EMBL" id="BMUE01000012">
    <property type="protein sequence ID" value="GGW68485.1"/>
    <property type="molecule type" value="Genomic_DNA"/>
</dbReference>
<reference evidence="2" key="1">
    <citation type="journal article" date="2014" name="Int. J. Syst. Evol. Microbiol.">
        <title>Complete genome sequence of Corynebacterium casei LMG S-19264T (=DSM 44701T), isolated from a smear-ripened cheese.</title>
        <authorList>
            <consortium name="US DOE Joint Genome Institute (JGI-PGF)"/>
            <person name="Walter F."/>
            <person name="Albersmeier A."/>
            <person name="Kalinowski J."/>
            <person name="Ruckert C."/>
        </authorList>
    </citation>
    <scope>NUCLEOTIDE SEQUENCE</scope>
    <source>
        <strain evidence="2">JCM 4490</strain>
    </source>
</reference>
<keyword evidence="3" id="KW-1185">Reference proteome</keyword>
<sequence>MIAERVLHPPAEQDWAEVEAAARVAPVKAQVAGRAVPLVPHRGDDPDETGLPDGHRKILAIVRGRRWSGAGQDQARRPWMDRHSPKILLQN</sequence>
<protein>
    <submittedName>
        <fullName evidence="2">Uncharacterized protein</fullName>
    </submittedName>
</protein>
<feature type="compositionally biased region" description="Basic and acidic residues" evidence="1">
    <location>
        <begin position="74"/>
        <end position="84"/>
    </location>
</feature>
<comment type="caution">
    <text evidence="2">The sequence shown here is derived from an EMBL/GenBank/DDBJ whole genome shotgun (WGS) entry which is preliminary data.</text>
</comment>
<dbReference type="RefSeq" id="WP_190017826.1">
    <property type="nucleotide sequence ID" value="NZ_BMUE01000012.1"/>
</dbReference>
<name>A0A918JAL8_9ACTN</name>
<evidence type="ECO:0000313" key="2">
    <source>
        <dbReference type="EMBL" id="GGW68485.1"/>
    </source>
</evidence>
<dbReference type="AlphaFoldDB" id="A0A918JAL8"/>